<sequence>MRSSLNHLGNFWLDSLDYLDENGVAFIGTVKGDNLELERWDMRSAEILGDRWGDFRSATFCSGTLKPIPAFAETVGLEDWEGSSFEAGFGESSRSLIVEDVSTKGDRLDNQQVENQLELLDSFLDLDANLAVFSASYRVQNRLLHEGLEELAGEKDREVFRERQGMSGDEGREVLEGFKASDEGLLCATMTGRFGEGADFPGEELEG</sequence>
<proteinExistence type="predicted"/>
<feature type="domain" description="ATP-dependent helicase C-terminal" evidence="1">
    <location>
        <begin position="128"/>
        <end position="206"/>
    </location>
</feature>
<feature type="non-terminal residue" evidence="2">
    <location>
        <position position="207"/>
    </location>
</feature>
<dbReference type="InterPro" id="IPR027417">
    <property type="entry name" value="P-loop_NTPase"/>
</dbReference>
<accession>A0A133V121</accession>
<gene>
    <name evidence="2" type="ORF">AKJ41_04320</name>
</gene>
<name>A0A133V121_9EURY</name>
<comment type="caution">
    <text evidence="2">The sequence shown here is derived from an EMBL/GenBank/DDBJ whole genome shotgun (WGS) entry which is preliminary data.</text>
</comment>
<evidence type="ECO:0000259" key="1">
    <source>
        <dbReference type="Pfam" id="PF13307"/>
    </source>
</evidence>
<evidence type="ECO:0000313" key="3">
    <source>
        <dbReference type="Proteomes" id="UP000070344"/>
    </source>
</evidence>
<dbReference type="GO" id="GO:0004386">
    <property type="term" value="F:helicase activity"/>
    <property type="evidence" value="ECO:0007669"/>
    <property type="project" value="InterPro"/>
</dbReference>
<organism evidence="2 3">
    <name type="scientific">candidate division MSBL1 archaeon SCGC-AAA259O05</name>
    <dbReference type="NCBI Taxonomy" id="1698271"/>
    <lineage>
        <taxon>Archaea</taxon>
        <taxon>Methanobacteriati</taxon>
        <taxon>Methanobacteriota</taxon>
        <taxon>candidate division MSBL1</taxon>
    </lineage>
</organism>
<dbReference type="EMBL" id="LHXV01000056">
    <property type="protein sequence ID" value="KXB00147.1"/>
    <property type="molecule type" value="Genomic_DNA"/>
</dbReference>
<reference evidence="2 3" key="1">
    <citation type="journal article" date="2016" name="Sci. Rep.">
        <title>Metabolic traits of an uncultured archaeal lineage -MSBL1- from brine pools of the Red Sea.</title>
        <authorList>
            <person name="Mwirichia R."/>
            <person name="Alam I."/>
            <person name="Rashid M."/>
            <person name="Vinu M."/>
            <person name="Ba-Alawi W."/>
            <person name="Anthony Kamau A."/>
            <person name="Kamanda Ngugi D."/>
            <person name="Goker M."/>
            <person name="Klenk H.P."/>
            <person name="Bajic V."/>
            <person name="Stingl U."/>
        </authorList>
    </citation>
    <scope>NUCLEOTIDE SEQUENCE [LARGE SCALE GENOMIC DNA]</scope>
    <source>
        <strain evidence="2">SCGC-AAA259O05</strain>
    </source>
</reference>
<dbReference type="Gene3D" id="3.40.50.300">
    <property type="entry name" value="P-loop containing nucleotide triphosphate hydrolases"/>
    <property type="match status" value="1"/>
</dbReference>
<dbReference type="GO" id="GO:0003676">
    <property type="term" value="F:nucleic acid binding"/>
    <property type="evidence" value="ECO:0007669"/>
    <property type="project" value="InterPro"/>
</dbReference>
<dbReference type="Pfam" id="PF13307">
    <property type="entry name" value="Helicase_C_2"/>
    <property type="match status" value="1"/>
</dbReference>
<dbReference type="InterPro" id="IPR006555">
    <property type="entry name" value="ATP-dep_Helicase_C"/>
</dbReference>
<dbReference type="Proteomes" id="UP000070344">
    <property type="component" value="Unassembled WGS sequence"/>
</dbReference>
<protein>
    <recommendedName>
        <fullName evidence="1">ATP-dependent helicase C-terminal domain-containing protein</fullName>
    </recommendedName>
</protein>
<keyword evidence="3" id="KW-1185">Reference proteome</keyword>
<dbReference type="GO" id="GO:0016818">
    <property type="term" value="F:hydrolase activity, acting on acid anhydrides, in phosphorus-containing anhydrides"/>
    <property type="evidence" value="ECO:0007669"/>
    <property type="project" value="InterPro"/>
</dbReference>
<evidence type="ECO:0000313" key="2">
    <source>
        <dbReference type="EMBL" id="KXB00147.1"/>
    </source>
</evidence>
<dbReference type="AlphaFoldDB" id="A0A133V121"/>
<dbReference type="GO" id="GO:0006139">
    <property type="term" value="P:nucleobase-containing compound metabolic process"/>
    <property type="evidence" value="ECO:0007669"/>
    <property type="project" value="InterPro"/>
</dbReference>
<dbReference type="GO" id="GO:0005524">
    <property type="term" value="F:ATP binding"/>
    <property type="evidence" value="ECO:0007669"/>
    <property type="project" value="InterPro"/>
</dbReference>